<proteinExistence type="predicted"/>
<name>A0ACC0J9U7_CHOFU</name>
<evidence type="ECO:0000313" key="2">
    <source>
        <dbReference type="Proteomes" id="UP001064048"/>
    </source>
</evidence>
<organism evidence="1 2">
    <name type="scientific">Choristoneura fumiferana</name>
    <name type="common">Spruce budworm moth</name>
    <name type="synonym">Archips fumiferana</name>
    <dbReference type="NCBI Taxonomy" id="7141"/>
    <lineage>
        <taxon>Eukaryota</taxon>
        <taxon>Metazoa</taxon>
        <taxon>Ecdysozoa</taxon>
        <taxon>Arthropoda</taxon>
        <taxon>Hexapoda</taxon>
        <taxon>Insecta</taxon>
        <taxon>Pterygota</taxon>
        <taxon>Neoptera</taxon>
        <taxon>Endopterygota</taxon>
        <taxon>Lepidoptera</taxon>
        <taxon>Glossata</taxon>
        <taxon>Ditrysia</taxon>
        <taxon>Tortricoidea</taxon>
        <taxon>Tortricidae</taxon>
        <taxon>Tortricinae</taxon>
        <taxon>Choristoneura</taxon>
    </lineage>
</organism>
<sequence>MTAEPSTSAPVDNSNNSALAAEPSISAPVVNYNNSAVVAAEPSTSVAVDEATVLTTGNEIRPLDDFADIDYIFDTPRKRNNSCVSSSDFYGCNYPVDKHRFSSGDLIRPLVAKELNFNIDKQNQDNLYNSIDPPEINPNANSERATESPSRNVEEMYAKVMKKAKAKNDEVTRKIKDESEPHTSKYRADDPGYETIDRKKSNHGYETIANKERKISQNQDPGYETVKDINKPNPNFSNNNLLKLNHVDSGPNSIISSDAGYEHISKVDNSASDSDPNYEVLRNQPPTPPYATIAPNFKVQPTYSTVNKRPSKYNDWPNNNGDLSESNYESMPHDPLYKGSGSESDPNYESVRPKDPNYECVNAHDPNYESLRLKDPKYESVRSKASKSDSMRSRKDPNYESVKYFELSKKEPPYEKLNNETAGSSVERSDSAAGYEKINVPNNREEKRSINNGAEGVVSDYFQGAVPQNALFLSSTLPDNISDNNTMTAEPSTSAPVDNSNNSALAAEPSTSAPVVNYNNSAVVAAEPSTSVAVDEATVLTTDFQSFPTDHQDFSLDQGGQNAYPPNNNQYYNPNMFQPAPIPGEPMTEATEFDEPPLLDELEIYPDRILEKTLAVMNPFHGQSKADDANFLLRDTDIAGPIAFCLALAVCLFLSGNKAHFGYVYGLSVMSVILMYSLLSLMSRTEGVFTLLSVASVLGYCMLPMVVLATLGIFLSLEGTIGLSLSAVAVIWSALSASRLFVTMSGDAEQRPLIAYPCALVNGVFALLVLF</sequence>
<protein>
    <submittedName>
        <fullName evidence="1">Uncharacterized protein</fullName>
    </submittedName>
</protein>
<comment type="caution">
    <text evidence="1">The sequence shown here is derived from an EMBL/GenBank/DDBJ whole genome shotgun (WGS) entry which is preliminary data.</text>
</comment>
<evidence type="ECO:0000313" key="1">
    <source>
        <dbReference type="EMBL" id="KAI8420888.1"/>
    </source>
</evidence>
<accession>A0ACC0J9U7</accession>
<dbReference type="EMBL" id="CM046113">
    <property type="protein sequence ID" value="KAI8420888.1"/>
    <property type="molecule type" value="Genomic_DNA"/>
</dbReference>
<keyword evidence="2" id="KW-1185">Reference proteome</keyword>
<gene>
    <name evidence="1" type="ORF">MSG28_008072</name>
</gene>
<reference evidence="1 2" key="1">
    <citation type="journal article" date="2022" name="Genome Biol. Evol.">
        <title>The Spruce Budworm Genome: Reconstructing the Evolutionary History of Antifreeze Proteins.</title>
        <authorList>
            <person name="Beliveau C."/>
            <person name="Gagne P."/>
            <person name="Picq S."/>
            <person name="Vernygora O."/>
            <person name="Keeling C.I."/>
            <person name="Pinkney K."/>
            <person name="Doucet D."/>
            <person name="Wen F."/>
            <person name="Johnston J.S."/>
            <person name="Maaroufi H."/>
            <person name="Boyle B."/>
            <person name="Laroche J."/>
            <person name="Dewar K."/>
            <person name="Juretic N."/>
            <person name="Blackburn G."/>
            <person name="Nisole A."/>
            <person name="Brunet B."/>
            <person name="Brandao M."/>
            <person name="Lumley L."/>
            <person name="Duan J."/>
            <person name="Quan G."/>
            <person name="Lucarotti C.J."/>
            <person name="Roe A.D."/>
            <person name="Sperling F.A.H."/>
            <person name="Levesque R.C."/>
            <person name="Cusson M."/>
        </authorList>
    </citation>
    <scope>NUCLEOTIDE SEQUENCE [LARGE SCALE GENOMIC DNA]</scope>
    <source>
        <strain evidence="1">Glfc:IPQL:Cfum</strain>
    </source>
</reference>
<dbReference type="Proteomes" id="UP001064048">
    <property type="component" value="Chromosome 13"/>
</dbReference>